<feature type="transmembrane region" description="Helical" evidence="9">
    <location>
        <begin position="484"/>
        <end position="505"/>
    </location>
</feature>
<comment type="catalytic activity">
    <reaction evidence="8">
        <text>3',5'-cyclic UMP + H2O = UMP + H(+)</text>
        <dbReference type="Rhea" id="RHEA:70575"/>
        <dbReference type="ChEBI" id="CHEBI:15377"/>
        <dbReference type="ChEBI" id="CHEBI:15378"/>
        <dbReference type="ChEBI" id="CHEBI:57865"/>
        <dbReference type="ChEBI" id="CHEBI:184387"/>
    </reaction>
    <physiologicalReaction direction="left-to-right" evidence="8">
        <dbReference type="Rhea" id="RHEA:70576"/>
    </physiologicalReaction>
</comment>
<dbReference type="Pfam" id="PF00753">
    <property type="entry name" value="Lactamase_B"/>
    <property type="match status" value="1"/>
</dbReference>
<dbReference type="Pfam" id="PF03772">
    <property type="entry name" value="Competence"/>
    <property type="match status" value="1"/>
</dbReference>
<evidence type="ECO:0000256" key="6">
    <source>
        <dbReference type="ARBA" id="ARBA00034221"/>
    </source>
</evidence>
<dbReference type="EMBL" id="SKFG01000010">
    <property type="protein sequence ID" value="TCZ77041.1"/>
    <property type="molecule type" value="Genomic_DNA"/>
</dbReference>
<keyword evidence="3 9" id="KW-0812">Transmembrane</keyword>
<feature type="transmembrane region" description="Helical" evidence="9">
    <location>
        <begin position="25"/>
        <end position="43"/>
    </location>
</feature>
<dbReference type="Proteomes" id="UP000295418">
    <property type="component" value="Unassembled WGS sequence"/>
</dbReference>
<name>A0A4R4EFN4_9BACL</name>
<comment type="subcellular location">
    <subcellularLocation>
        <location evidence="1">Cell membrane</location>
        <topology evidence="1">Multi-pass membrane protein</topology>
    </subcellularLocation>
</comment>
<evidence type="ECO:0000256" key="9">
    <source>
        <dbReference type="SAM" id="Phobius"/>
    </source>
</evidence>
<comment type="function">
    <text evidence="7">Counteracts the endogenous Pycsar antiviral defense system. Phosphodiesterase that enables metal-dependent hydrolysis of host cyclic nucleotide Pycsar defense signals such as cCMP and cUMP.</text>
</comment>
<evidence type="ECO:0000256" key="2">
    <source>
        <dbReference type="ARBA" id="ARBA00022475"/>
    </source>
</evidence>
<dbReference type="InterPro" id="IPR004477">
    <property type="entry name" value="ComEC_N"/>
</dbReference>
<feature type="transmembrane region" description="Helical" evidence="9">
    <location>
        <begin position="421"/>
        <end position="445"/>
    </location>
</feature>
<dbReference type="InterPro" id="IPR052159">
    <property type="entry name" value="Competence_DNA_uptake"/>
</dbReference>
<comment type="caution">
    <text evidence="11">The sequence shown here is derived from an EMBL/GenBank/DDBJ whole genome shotgun (WGS) entry which is preliminary data.</text>
</comment>
<dbReference type="AlphaFoldDB" id="A0A4R4EFN4"/>
<organism evidence="11 12">
    <name type="scientific">Paenibacillus albiflavus</name>
    <dbReference type="NCBI Taxonomy" id="2545760"/>
    <lineage>
        <taxon>Bacteria</taxon>
        <taxon>Bacillati</taxon>
        <taxon>Bacillota</taxon>
        <taxon>Bacilli</taxon>
        <taxon>Bacillales</taxon>
        <taxon>Paenibacillaceae</taxon>
        <taxon>Paenibacillus</taxon>
    </lineage>
</organism>
<keyword evidence="12" id="KW-1185">Reference proteome</keyword>
<dbReference type="InterPro" id="IPR035681">
    <property type="entry name" value="ComA-like_MBL"/>
</dbReference>
<dbReference type="RefSeq" id="WP_132418141.1">
    <property type="nucleotide sequence ID" value="NZ_SKFG01000010.1"/>
</dbReference>
<dbReference type="GO" id="GO:0030420">
    <property type="term" value="P:establishment of competence for transformation"/>
    <property type="evidence" value="ECO:0007669"/>
    <property type="project" value="InterPro"/>
</dbReference>
<dbReference type="GO" id="GO:0005886">
    <property type="term" value="C:plasma membrane"/>
    <property type="evidence" value="ECO:0007669"/>
    <property type="project" value="UniProtKB-SubCell"/>
</dbReference>
<evidence type="ECO:0000256" key="1">
    <source>
        <dbReference type="ARBA" id="ARBA00004651"/>
    </source>
</evidence>
<evidence type="ECO:0000259" key="10">
    <source>
        <dbReference type="SMART" id="SM00849"/>
    </source>
</evidence>
<keyword evidence="2" id="KW-1003">Cell membrane</keyword>
<dbReference type="CDD" id="cd07731">
    <property type="entry name" value="ComA-like_MBL-fold"/>
    <property type="match status" value="1"/>
</dbReference>
<evidence type="ECO:0000256" key="8">
    <source>
        <dbReference type="ARBA" id="ARBA00048505"/>
    </source>
</evidence>
<feature type="transmembrane region" description="Helical" evidence="9">
    <location>
        <begin position="292"/>
        <end position="314"/>
    </location>
</feature>
<feature type="transmembrane region" description="Helical" evidence="9">
    <location>
        <begin position="357"/>
        <end position="374"/>
    </location>
</feature>
<sequence length="837" mass="93626">MNLVWIAAAWVLGYGIQIYLQLSWFNYITSAIAALCIVLVYILRIPKRSIIGLVLVVIVAMGYYQANDKANTSDMEQLAIINGWIDQEVVVQGMIASPVAVDGDRVSFVLQVEHLLPAAGEGMQTLSEKMQISLKLQKQSEQDVARGWQRGDSLTLKATLERPSAARNFGGFDYRRYLHEQRIHLLLSAKGIDTAKQESIPWQLRPVQLLRWTDELRDALSSRIDRVFPADYAPFMKGILIGMRDEMDPELFDQFSALGLTHIIAISGLHVTVFIGALMWIMKRLRLTRETYLLVSMCLLPLYVLLTGASPSVIRAGAMAMIALWATRQRWGKDTLYILCLVAIGLLVWEPYYIHNISFQLSFIVTAGLIWGVPRVNELLPTMKPWITSSISVNLVSTLVSFPLSIYYFNQFSLLSPIANMLLIPVFSMIVYPVGLLALLVDFIWVTAGQWIGEVVGWVNAGCFFVMDFMQVWKGQLIWPSPNLMWIGIYFGLLMLIYIFAQAIRTYSRGLDPGVAVLTVGRANHYVLLAKCGAALALLCFAMLLYVGYTPDRWSSYGSVQFIDVGQGDAILIRTPSGKHIMVDGGGTVRFTKEGDGWRARNDPYEVGRKLVVPLLKKRGVHQIDLLILTHQDEDHSGGLKAIINQIPVRSFLFNGTLKQNASNTALFGNVLNKQIPMLAASKGQQYVIDDKTKIHILLPDMPTTGIRMEKNQNNSSVVFLLEMDGMHFLFTGDMEAPSEKELLADVALPKVAIDVLKVAHHGSKTSTSPEWLKWWQPQVGVISVGVNNIYKHPSATTLEKLEAANTQILRTDLYGEIQSIVKHGTIEWKAKLISNN</sequence>
<feature type="transmembrane region" description="Helical" evidence="9">
    <location>
        <begin position="257"/>
        <end position="280"/>
    </location>
</feature>
<feature type="domain" description="Metallo-beta-lactamase" evidence="10">
    <location>
        <begin position="567"/>
        <end position="761"/>
    </location>
</feature>
<evidence type="ECO:0000256" key="5">
    <source>
        <dbReference type="ARBA" id="ARBA00023136"/>
    </source>
</evidence>
<dbReference type="InterPro" id="IPR036866">
    <property type="entry name" value="RibonucZ/Hydroxyglut_hydro"/>
</dbReference>
<comment type="catalytic activity">
    <reaction evidence="6">
        <text>3',5'-cyclic CMP + H2O = CMP + H(+)</text>
        <dbReference type="Rhea" id="RHEA:72675"/>
        <dbReference type="ChEBI" id="CHEBI:15377"/>
        <dbReference type="ChEBI" id="CHEBI:15378"/>
        <dbReference type="ChEBI" id="CHEBI:58003"/>
        <dbReference type="ChEBI" id="CHEBI:60377"/>
    </reaction>
    <physiologicalReaction direction="left-to-right" evidence="6">
        <dbReference type="Rhea" id="RHEA:72676"/>
    </physiologicalReaction>
</comment>
<feature type="transmembrane region" description="Helical" evidence="9">
    <location>
        <begin position="386"/>
        <end position="409"/>
    </location>
</feature>
<feature type="transmembrane region" description="Helical" evidence="9">
    <location>
        <begin position="50"/>
        <end position="66"/>
    </location>
</feature>
<proteinExistence type="predicted"/>
<dbReference type="OrthoDB" id="9761531at2"/>
<protein>
    <submittedName>
        <fullName evidence="11">DNA internalization-related competence protein ComEC/Rec2</fullName>
    </submittedName>
</protein>
<dbReference type="InterPro" id="IPR025405">
    <property type="entry name" value="DUF4131"/>
</dbReference>
<keyword evidence="5 9" id="KW-0472">Membrane</keyword>
<dbReference type="NCBIfam" id="TIGR00360">
    <property type="entry name" value="ComEC_N-term"/>
    <property type="match status" value="1"/>
</dbReference>
<accession>A0A4R4EFN4</accession>
<dbReference type="NCBIfam" id="TIGR00361">
    <property type="entry name" value="ComEC_Rec2"/>
    <property type="match status" value="1"/>
</dbReference>
<dbReference type="PANTHER" id="PTHR30619:SF1">
    <property type="entry name" value="RECOMBINATION PROTEIN 2"/>
    <property type="match status" value="1"/>
</dbReference>
<dbReference type="Gene3D" id="3.60.15.10">
    <property type="entry name" value="Ribonuclease Z/Hydroxyacylglutathione hydrolase-like"/>
    <property type="match status" value="1"/>
</dbReference>
<evidence type="ECO:0000256" key="4">
    <source>
        <dbReference type="ARBA" id="ARBA00022989"/>
    </source>
</evidence>
<reference evidence="11 12" key="1">
    <citation type="submission" date="2019-03" db="EMBL/GenBank/DDBJ databases">
        <authorList>
            <person name="Kim M.K.M."/>
        </authorList>
    </citation>
    <scope>NUCLEOTIDE SEQUENCE [LARGE SCALE GENOMIC DNA]</scope>
    <source>
        <strain evidence="11 12">18JY21-1</strain>
    </source>
</reference>
<dbReference type="SUPFAM" id="SSF56281">
    <property type="entry name" value="Metallo-hydrolase/oxidoreductase"/>
    <property type="match status" value="1"/>
</dbReference>
<dbReference type="InterPro" id="IPR001279">
    <property type="entry name" value="Metallo-B-lactamas"/>
</dbReference>
<evidence type="ECO:0000313" key="12">
    <source>
        <dbReference type="Proteomes" id="UP000295418"/>
    </source>
</evidence>
<dbReference type="SMART" id="SM00849">
    <property type="entry name" value="Lactamase_B"/>
    <property type="match status" value="1"/>
</dbReference>
<evidence type="ECO:0000256" key="7">
    <source>
        <dbReference type="ARBA" id="ARBA00034301"/>
    </source>
</evidence>
<feature type="transmembrane region" description="Helical" evidence="9">
    <location>
        <begin position="525"/>
        <end position="547"/>
    </location>
</feature>
<evidence type="ECO:0000313" key="11">
    <source>
        <dbReference type="EMBL" id="TCZ77041.1"/>
    </source>
</evidence>
<dbReference type="InterPro" id="IPR004797">
    <property type="entry name" value="Competence_ComEC/Rec2"/>
</dbReference>
<feature type="transmembrane region" description="Helical" evidence="9">
    <location>
        <begin position="451"/>
        <end position="472"/>
    </location>
</feature>
<evidence type="ECO:0000256" key="3">
    <source>
        <dbReference type="ARBA" id="ARBA00022692"/>
    </source>
</evidence>
<dbReference type="Pfam" id="PF13567">
    <property type="entry name" value="DUF4131"/>
    <property type="match status" value="1"/>
</dbReference>
<keyword evidence="4 9" id="KW-1133">Transmembrane helix</keyword>
<gene>
    <name evidence="11" type="ORF">E0485_11255</name>
</gene>
<dbReference type="PANTHER" id="PTHR30619">
    <property type="entry name" value="DNA INTERNALIZATION/COMPETENCE PROTEIN COMEC/REC2"/>
    <property type="match status" value="1"/>
</dbReference>